<sequence length="81" mass="9257">MIYFRLNKLGKIVVSSIPFIIIIVLDNIPKHNSDKIVEFIGNIFGINNKNPYMAILIFIIISILLISIQYLLIRRAVADKS</sequence>
<keyword evidence="1" id="KW-0812">Transmembrane</keyword>
<organism evidence="2">
    <name type="scientific">Clostridium botulinum B str. Osaka05</name>
    <dbReference type="NCBI Taxonomy" id="1407017"/>
    <lineage>
        <taxon>Bacteria</taxon>
        <taxon>Bacillati</taxon>
        <taxon>Bacillota</taxon>
        <taxon>Clostridia</taxon>
        <taxon>Eubacteriales</taxon>
        <taxon>Clostridiaceae</taxon>
        <taxon>Clostridium</taxon>
    </lineage>
</organism>
<protein>
    <submittedName>
        <fullName evidence="2">Uncharacterized protein</fullName>
    </submittedName>
</protein>
<dbReference type="EMBL" id="DF384213">
    <property type="protein sequence ID" value="GAE01729.1"/>
    <property type="molecule type" value="Genomic_DNA"/>
</dbReference>
<gene>
    <name evidence="2" type="ORF">CBO05C_1419</name>
</gene>
<name>A0A0S6U1H7_CLOBO</name>
<reference evidence="2" key="1">
    <citation type="submission" date="2013-10" db="EMBL/GenBank/DDBJ databases">
        <title>Draft genome sequence of Clostridium botulinum type B strain Osaka05.</title>
        <authorList>
            <person name="Sakaguchi Y."/>
            <person name="Hosomi K."/>
            <person name="Uchiyama J."/>
            <person name="Ogura Y."/>
            <person name="Sakaguchi M."/>
            <person name="Kohda T."/>
            <person name="Mukamoto M."/>
            <person name="Misawa N."/>
            <person name="Matsuzaki S."/>
            <person name="Hayashi T."/>
            <person name="Kozaki S."/>
        </authorList>
    </citation>
    <scope>NUCLEOTIDE SEQUENCE</scope>
    <source>
        <strain evidence="2">Osaka05</strain>
    </source>
</reference>
<dbReference type="Proteomes" id="UP000054164">
    <property type="component" value="Unassembled WGS sequence"/>
</dbReference>
<feature type="transmembrane region" description="Helical" evidence="1">
    <location>
        <begin position="12"/>
        <end position="29"/>
    </location>
</feature>
<proteinExistence type="predicted"/>
<accession>A0A0S6U1H7</accession>
<keyword evidence="1" id="KW-0472">Membrane</keyword>
<dbReference type="AlphaFoldDB" id="A0A0S6U1H7"/>
<keyword evidence="1" id="KW-1133">Transmembrane helix</keyword>
<dbReference type="HOGENOM" id="CLU_2567765_0_0_9"/>
<evidence type="ECO:0000313" key="2">
    <source>
        <dbReference type="EMBL" id="GAE01729.1"/>
    </source>
</evidence>
<feature type="transmembrane region" description="Helical" evidence="1">
    <location>
        <begin position="52"/>
        <end position="73"/>
    </location>
</feature>
<evidence type="ECO:0000256" key="1">
    <source>
        <dbReference type="SAM" id="Phobius"/>
    </source>
</evidence>